<reference evidence="4" key="1">
    <citation type="submission" date="2024-02" db="EMBL/GenBank/DDBJ databases">
        <authorList>
            <consortium name="ELIXIR-Norway"/>
            <consortium name="Elixir Norway"/>
        </authorList>
    </citation>
    <scope>NUCLEOTIDE SEQUENCE</scope>
</reference>
<evidence type="ECO:0000313" key="5">
    <source>
        <dbReference type="Proteomes" id="UP001497512"/>
    </source>
</evidence>
<keyword evidence="1" id="KW-0238">DNA-binding</keyword>
<dbReference type="EMBL" id="OZ019906">
    <property type="protein sequence ID" value="CAK9204496.1"/>
    <property type="molecule type" value="Genomic_DNA"/>
</dbReference>
<dbReference type="Proteomes" id="UP001497512">
    <property type="component" value="Chromosome 14"/>
</dbReference>
<dbReference type="PROSITE" id="PS51742">
    <property type="entry name" value="PPC"/>
    <property type="match status" value="1"/>
</dbReference>
<evidence type="ECO:0000313" key="4">
    <source>
        <dbReference type="EMBL" id="CAK9204496.1"/>
    </source>
</evidence>
<dbReference type="Gene3D" id="3.30.1330.80">
    <property type="entry name" value="Hypothetical protein, similar to alpha- acetolactate decarboxylase, domain 2"/>
    <property type="match status" value="1"/>
</dbReference>
<dbReference type="InterPro" id="IPR005175">
    <property type="entry name" value="PPC_dom"/>
</dbReference>
<proteinExistence type="predicted"/>
<feature type="region of interest" description="Disordered" evidence="2">
    <location>
        <begin position="88"/>
        <end position="119"/>
    </location>
</feature>
<dbReference type="CDD" id="cd11378">
    <property type="entry name" value="DUF296"/>
    <property type="match status" value="1"/>
</dbReference>
<evidence type="ECO:0000259" key="3">
    <source>
        <dbReference type="PROSITE" id="PS51742"/>
    </source>
</evidence>
<keyword evidence="1" id="KW-0805">Transcription regulation</keyword>
<name>A0ABP0TTC9_9BRYO</name>
<keyword evidence="5" id="KW-1185">Reference proteome</keyword>
<dbReference type="PANTHER" id="PTHR31500">
    <property type="entry name" value="AT-HOOK MOTIF NUCLEAR-LOCALIZED PROTEIN 9"/>
    <property type="match status" value="1"/>
</dbReference>
<sequence length="302" mass="30745">MVAGPAQGLHAPTAVRTLPPFSRMTHVDSIPPTDGTDSGPHSIVGMSLGMGTSMDITPGGMEWTEPAKRKRGRPRKYVIPGTAQVAIQAPGTLPAASPQTPGTEKRGRGRPPGSGKKQQLGAFAAGIPVQGFTPHIITVAEGEDVARKIMSFAQVGPRAVCIISANGAISNVTLRQQSTSGGTVTYQGRYEILSLMGSFFPPEPRGGNLQRTGGLSVSLACADGRVIGGSVAGLLLAASPIKVVVGSFASEPAPSQLTSGNGQGPLLGLSPLAMSAASTPASVTHRTTKDVSAVRQNLEGGT</sequence>
<dbReference type="SUPFAM" id="SSF117856">
    <property type="entry name" value="AF0104/ALDC/Ptd012-like"/>
    <property type="match status" value="1"/>
</dbReference>
<dbReference type="Pfam" id="PF03479">
    <property type="entry name" value="PCC"/>
    <property type="match status" value="1"/>
</dbReference>
<comment type="function">
    <text evidence="1">Transcription factor that specifically binds AT-rich DNA sequences related to the nuclear matrix attachment regions (MARs).</text>
</comment>
<accession>A0ABP0TTC9</accession>
<dbReference type="InterPro" id="IPR039605">
    <property type="entry name" value="AHL"/>
</dbReference>
<dbReference type="PANTHER" id="PTHR31500:SF57">
    <property type="entry name" value="AT-HOOK MOTIF NUCLEAR-LOCALIZED PROTEIN 10"/>
    <property type="match status" value="1"/>
</dbReference>
<gene>
    <name evidence="4" type="ORF">CSSPTR1EN2_LOCUS7415</name>
</gene>
<organism evidence="4 5">
    <name type="scientific">Sphagnum troendelagicum</name>
    <dbReference type="NCBI Taxonomy" id="128251"/>
    <lineage>
        <taxon>Eukaryota</taxon>
        <taxon>Viridiplantae</taxon>
        <taxon>Streptophyta</taxon>
        <taxon>Embryophyta</taxon>
        <taxon>Bryophyta</taxon>
        <taxon>Sphagnophytina</taxon>
        <taxon>Sphagnopsida</taxon>
        <taxon>Sphagnales</taxon>
        <taxon>Sphagnaceae</taxon>
        <taxon>Sphagnum</taxon>
    </lineage>
</organism>
<evidence type="ECO:0000256" key="2">
    <source>
        <dbReference type="SAM" id="MobiDB-lite"/>
    </source>
</evidence>
<keyword evidence="1" id="KW-0539">Nucleus</keyword>
<comment type="domain">
    <text evidence="1">The PPC domain mediates interactions between AHL proteins.</text>
</comment>
<feature type="domain" description="PPC" evidence="3">
    <location>
        <begin position="129"/>
        <end position="275"/>
    </location>
</feature>
<protein>
    <recommendedName>
        <fullName evidence="1">AT-hook motif nuclear-localized protein</fullName>
    </recommendedName>
</protein>
<evidence type="ECO:0000256" key="1">
    <source>
        <dbReference type="RuleBase" id="RU367031"/>
    </source>
</evidence>
<comment type="subcellular location">
    <subcellularLocation>
        <location evidence="1">Nucleus</location>
    </subcellularLocation>
</comment>
<keyword evidence="1" id="KW-0804">Transcription</keyword>